<dbReference type="InterPro" id="IPR042099">
    <property type="entry name" value="ANL_N_sf"/>
</dbReference>
<dbReference type="PANTHER" id="PTHR36932">
    <property type="entry name" value="CAPSULAR POLYSACCHARIDE BIOSYNTHESIS PROTEIN"/>
    <property type="match status" value="1"/>
</dbReference>
<evidence type="ECO:0000313" key="2">
    <source>
        <dbReference type="EMBL" id="NIH95087.1"/>
    </source>
</evidence>
<gene>
    <name evidence="2" type="ORF">FHU31_002043</name>
</gene>
<dbReference type="Proteomes" id="UP000547444">
    <property type="component" value="Unassembled WGS sequence"/>
</dbReference>
<name>A0A7X5TYK9_9MYCO</name>
<keyword evidence="3" id="KW-1185">Reference proteome</keyword>
<proteinExistence type="predicted"/>
<dbReference type="AlphaFoldDB" id="A0A7X5TYK9"/>
<keyword evidence="2" id="KW-0436">Ligase</keyword>
<protein>
    <submittedName>
        <fullName evidence="2">Phenylacetate-coenzyme A ligase PaaK-like adenylate-forming protein</fullName>
    </submittedName>
</protein>
<dbReference type="PANTHER" id="PTHR36932:SF1">
    <property type="entry name" value="CAPSULAR POLYSACCHARIDE BIOSYNTHESIS PROTEIN"/>
    <property type="match status" value="1"/>
</dbReference>
<dbReference type="RefSeq" id="WP_208410188.1">
    <property type="nucleotide sequence ID" value="NZ_JAANOW010000001.1"/>
</dbReference>
<dbReference type="InterPro" id="IPR053158">
    <property type="entry name" value="CapK_Type1_Caps_Biosynth"/>
</dbReference>
<dbReference type="GO" id="GO:0016874">
    <property type="term" value="F:ligase activity"/>
    <property type="evidence" value="ECO:0007669"/>
    <property type="project" value="UniProtKB-KW"/>
</dbReference>
<evidence type="ECO:0000256" key="1">
    <source>
        <dbReference type="SAM" id="MobiDB-lite"/>
    </source>
</evidence>
<accession>A0A7X5TYK9</accession>
<comment type="caution">
    <text evidence="2">The sequence shown here is derived from an EMBL/GenBank/DDBJ whole genome shotgun (WGS) entry which is preliminary data.</text>
</comment>
<evidence type="ECO:0000313" key="3">
    <source>
        <dbReference type="Proteomes" id="UP000547444"/>
    </source>
</evidence>
<dbReference type="Gene3D" id="3.40.50.12780">
    <property type="entry name" value="N-terminal domain of ligase-like"/>
    <property type="match status" value="1"/>
</dbReference>
<organism evidence="2 3">
    <name type="scientific">Mycolicibacterium fluoranthenivorans</name>
    <dbReference type="NCBI Taxonomy" id="258505"/>
    <lineage>
        <taxon>Bacteria</taxon>
        <taxon>Bacillati</taxon>
        <taxon>Actinomycetota</taxon>
        <taxon>Actinomycetes</taxon>
        <taxon>Mycobacteriales</taxon>
        <taxon>Mycobacteriaceae</taxon>
        <taxon>Mycolicibacterium</taxon>
    </lineage>
</organism>
<dbReference type="EMBL" id="JAANOW010000001">
    <property type="protein sequence ID" value="NIH95087.1"/>
    <property type="molecule type" value="Genomic_DNA"/>
</dbReference>
<feature type="region of interest" description="Disordered" evidence="1">
    <location>
        <begin position="128"/>
        <end position="163"/>
    </location>
</feature>
<reference evidence="2 3" key="1">
    <citation type="submission" date="2020-03" db="EMBL/GenBank/DDBJ databases">
        <title>Sequencing the genomes of 1000 actinobacteria strains.</title>
        <authorList>
            <person name="Klenk H.-P."/>
        </authorList>
    </citation>
    <scope>NUCLEOTIDE SEQUENCE [LARGE SCALE GENOMIC DNA]</scope>
    <source>
        <strain evidence="2 3">DSM 44556</strain>
    </source>
</reference>
<sequence length="163" mass="17584">MLITYLANRIQPIIRYRMGDRVAMDADPCICGSPFPSIQVVGRTHDILTFPTRQGEEVRILPLAIATVAEETPGVTGCQLIQCTPSSLTVRLRVKDGGDREAVWAELRNRLAAFLSAHGATTVRAAESSARSIPSSHLGVSEPTTQKQHLASCGHPGSGRRRG</sequence>